<proteinExistence type="predicted"/>
<dbReference type="EMBL" id="BANI01000001">
    <property type="protein sequence ID" value="GAN94910.1"/>
    <property type="molecule type" value="Genomic_DNA"/>
</dbReference>
<reference evidence="2 3" key="1">
    <citation type="submission" date="2012-11" db="EMBL/GenBank/DDBJ databases">
        <title>Whole genome sequence of Gluconacetobacter europaeus NBRC3261.</title>
        <authorList>
            <person name="Azuma Y."/>
            <person name="Higashiura N."/>
            <person name="Hirakawa H."/>
            <person name="Matsushita K."/>
        </authorList>
    </citation>
    <scope>NUCLEOTIDE SEQUENCE [LARGE SCALE GENOMIC DNA]</scope>
    <source>
        <strain evidence="2 3">NBRC 3261</strain>
    </source>
</reference>
<keyword evidence="1" id="KW-0812">Transmembrane</keyword>
<accession>A0A0D6PVW3</accession>
<feature type="transmembrane region" description="Helical" evidence="1">
    <location>
        <begin position="38"/>
        <end position="64"/>
    </location>
</feature>
<sequence length="73" mass="8223">MRVQYMEWHNDNRHMAIMEKGRGLIRAGGTRHEPIRSVWIEIVLAKSLIFMGFLTGAVVGATGIEPVTPTMSR</sequence>
<evidence type="ECO:0000256" key="1">
    <source>
        <dbReference type="SAM" id="Phobius"/>
    </source>
</evidence>
<dbReference type="Proteomes" id="UP000032675">
    <property type="component" value="Unassembled WGS sequence"/>
</dbReference>
<gene>
    <name evidence="2" type="ORF">Geu3261_0001_005</name>
</gene>
<dbReference type="AlphaFoldDB" id="A0A0D6PVW3"/>
<evidence type="ECO:0000313" key="3">
    <source>
        <dbReference type="Proteomes" id="UP000032675"/>
    </source>
</evidence>
<keyword evidence="1" id="KW-1133">Transmembrane helix</keyword>
<evidence type="ECO:0000313" key="2">
    <source>
        <dbReference type="EMBL" id="GAN94910.1"/>
    </source>
</evidence>
<protein>
    <submittedName>
        <fullName evidence="2">Uncharacterized protein</fullName>
    </submittedName>
</protein>
<organism evidence="2 3">
    <name type="scientific">Komagataeibacter europaeus NBRC 3261</name>
    <dbReference type="NCBI Taxonomy" id="1234669"/>
    <lineage>
        <taxon>Bacteria</taxon>
        <taxon>Pseudomonadati</taxon>
        <taxon>Pseudomonadota</taxon>
        <taxon>Alphaproteobacteria</taxon>
        <taxon>Acetobacterales</taxon>
        <taxon>Acetobacteraceae</taxon>
        <taxon>Komagataeibacter</taxon>
    </lineage>
</organism>
<keyword evidence="1" id="KW-0472">Membrane</keyword>
<name>A0A0D6PVW3_KOMEU</name>
<comment type="caution">
    <text evidence="2">The sequence shown here is derived from an EMBL/GenBank/DDBJ whole genome shotgun (WGS) entry which is preliminary data.</text>
</comment>